<comment type="similarity">
    <text evidence="1 9 10">Belongs to the class-I aminoacyl-tRNA synthetase family.</text>
</comment>
<evidence type="ECO:0000256" key="1">
    <source>
        <dbReference type="ARBA" id="ARBA00005594"/>
    </source>
</evidence>
<dbReference type="Gene3D" id="1.10.730.10">
    <property type="entry name" value="Isoleucyl-tRNA Synthetase, Domain 1"/>
    <property type="match status" value="1"/>
</dbReference>
<dbReference type="GO" id="GO:0016874">
    <property type="term" value="F:ligase activity"/>
    <property type="evidence" value="ECO:0007669"/>
    <property type="project" value="UniProtKB-KW"/>
</dbReference>
<evidence type="ECO:0000259" key="12">
    <source>
        <dbReference type="SMART" id="SM01016"/>
    </source>
</evidence>
<keyword evidence="5 9" id="KW-0067">ATP-binding</keyword>
<comment type="subunit">
    <text evidence="9">Monomer.</text>
</comment>
<evidence type="ECO:0000256" key="3">
    <source>
        <dbReference type="ARBA" id="ARBA00022598"/>
    </source>
</evidence>
<feature type="domain" description="Arginyl tRNA synthetase N-terminal" evidence="12">
    <location>
        <begin position="8"/>
        <end position="90"/>
    </location>
</feature>
<dbReference type="PANTHER" id="PTHR11956">
    <property type="entry name" value="ARGINYL-TRNA SYNTHETASE"/>
    <property type="match status" value="1"/>
</dbReference>
<comment type="catalytic activity">
    <reaction evidence="8 9">
        <text>tRNA(Arg) + L-arginine + ATP = L-arginyl-tRNA(Arg) + AMP + diphosphate</text>
        <dbReference type="Rhea" id="RHEA:20301"/>
        <dbReference type="Rhea" id="RHEA-COMP:9658"/>
        <dbReference type="Rhea" id="RHEA-COMP:9673"/>
        <dbReference type="ChEBI" id="CHEBI:30616"/>
        <dbReference type="ChEBI" id="CHEBI:32682"/>
        <dbReference type="ChEBI" id="CHEBI:33019"/>
        <dbReference type="ChEBI" id="CHEBI:78442"/>
        <dbReference type="ChEBI" id="CHEBI:78513"/>
        <dbReference type="ChEBI" id="CHEBI:456215"/>
        <dbReference type="EC" id="6.1.1.19"/>
    </reaction>
</comment>
<dbReference type="InterPro" id="IPR035684">
    <property type="entry name" value="ArgRS_core"/>
</dbReference>
<keyword evidence="2 9" id="KW-0963">Cytoplasm</keyword>
<dbReference type="Gene3D" id="3.40.50.620">
    <property type="entry name" value="HUPs"/>
    <property type="match status" value="1"/>
</dbReference>
<gene>
    <name evidence="9 13" type="primary">argS</name>
    <name evidence="13" type="ORF">HYD_2990</name>
</gene>
<keyword evidence="14" id="KW-1185">Reference proteome</keyword>
<dbReference type="SUPFAM" id="SSF55190">
    <property type="entry name" value="Arginyl-tRNA synthetase (ArgRS), N-terminal 'additional' domain"/>
    <property type="match status" value="1"/>
</dbReference>
<dbReference type="NCBIfam" id="TIGR00456">
    <property type="entry name" value="argS"/>
    <property type="match status" value="1"/>
</dbReference>
<evidence type="ECO:0000256" key="4">
    <source>
        <dbReference type="ARBA" id="ARBA00022741"/>
    </source>
</evidence>
<feature type="domain" description="DALR anticodon binding" evidence="11">
    <location>
        <begin position="454"/>
        <end position="588"/>
    </location>
</feature>
<evidence type="ECO:0000313" key="14">
    <source>
        <dbReference type="Proteomes" id="UP001320209"/>
    </source>
</evidence>
<organism evidence="13 14">
    <name type="scientific">Candidatus Hydrogenosomobacter endosymbioticus</name>
    <dbReference type="NCBI Taxonomy" id="2558174"/>
    <lineage>
        <taxon>Bacteria</taxon>
        <taxon>Pseudomonadati</taxon>
        <taxon>Pseudomonadota</taxon>
        <taxon>Alphaproteobacteria</taxon>
        <taxon>Holosporales</taxon>
        <taxon>Holosporaceae</taxon>
        <taxon>Candidatus Hydrogenosomobacter</taxon>
    </lineage>
</organism>
<dbReference type="InterPro" id="IPR009080">
    <property type="entry name" value="tRNAsynth_Ia_anticodon-bd"/>
</dbReference>
<evidence type="ECO:0000256" key="5">
    <source>
        <dbReference type="ARBA" id="ARBA00022840"/>
    </source>
</evidence>
<accession>A0ABN6L6P2</accession>
<keyword evidence="4 9" id="KW-0547">Nucleotide-binding</keyword>
<evidence type="ECO:0000313" key="13">
    <source>
        <dbReference type="EMBL" id="BDB96166.1"/>
    </source>
</evidence>
<evidence type="ECO:0000259" key="11">
    <source>
        <dbReference type="SMART" id="SM00836"/>
    </source>
</evidence>
<evidence type="ECO:0000256" key="6">
    <source>
        <dbReference type="ARBA" id="ARBA00022917"/>
    </source>
</evidence>
<dbReference type="Proteomes" id="UP001320209">
    <property type="component" value="Chromosome"/>
</dbReference>
<dbReference type="SMART" id="SM01016">
    <property type="entry name" value="Arg_tRNA_synt_N"/>
    <property type="match status" value="1"/>
</dbReference>
<evidence type="ECO:0000256" key="8">
    <source>
        <dbReference type="ARBA" id="ARBA00049339"/>
    </source>
</evidence>
<dbReference type="RefSeq" id="WP_236865659.1">
    <property type="nucleotide sequence ID" value="NZ_AP025225.1"/>
</dbReference>
<dbReference type="Gene3D" id="3.30.1360.70">
    <property type="entry name" value="Arginyl tRNA synthetase N-terminal domain"/>
    <property type="match status" value="1"/>
</dbReference>
<evidence type="ECO:0000256" key="9">
    <source>
        <dbReference type="HAMAP-Rule" id="MF_00123"/>
    </source>
</evidence>
<dbReference type="Pfam" id="PF00750">
    <property type="entry name" value="tRNA-synt_1d"/>
    <property type="match status" value="1"/>
</dbReference>
<evidence type="ECO:0000256" key="7">
    <source>
        <dbReference type="ARBA" id="ARBA00023146"/>
    </source>
</evidence>
<proteinExistence type="inferred from homology"/>
<dbReference type="CDD" id="cd00671">
    <property type="entry name" value="ArgRS_core"/>
    <property type="match status" value="1"/>
</dbReference>
<name>A0ABN6L6P2_9PROT</name>
<sequence>MLYIEAIKDIKDAIIEEISGLCKGYDGDVSVIPPDDESNGDLTTNIAFVIAKTVRKKPIDIASAIALRLSNLSTVKSASAVGAGFVNITLAKEIWSDVVIEVLKDRCEYGKSDIGGGAKINIEYVSANPTGPLHAGHGRGAVIGDSLANLLEFAGFDVTREYYVNDAGNQVEILARTVYLHYKALLENHDAEIPDGMYPGDYLKDVAKEIIASCDKKWVNSPQEEWLSEFQKMSVEILLLKIKEDLRELGINHDLFSYESRLHQKKPDIQMSTVEEAAENLKSKGLVYEGALPKPKGIEDENWSEEKLLLFRSSNFGDEQDRALQRPDGSWTYFAGDIAYHMDKFRRGFKNIIDIWGADHESHVRKTKAGVCAVTDGAANMAVLICQMVAFMDNGAPVKMSKRAGTFVTLREVTDAVGKDVFRFFMLTKKSDTHMEFDFQKVKEQSKDNPVFYVQYAHARCRSVLRSFEKMFGKNVFKEEAHTINPNKIEFRSLSDYHISVAKILADWPRQIEQTAKTYELNKIANYLYKLSSAFHRLWQQGRSEPAMRFLNQSDERLSFANAGFVYAVASVIASGLRIFGVEPAEEIV</sequence>
<dbReference type="PROSITE" id="PS00178">
    <property type="entry name" value="AA_TRNA_LIGASE_I"/>
    <property type="match status" value="1"/>
</dbReference>
<dbReference type="InterPro" id="IPR008909">
    <property type="entry name" value="DALR_anticod-bd"/>
</dbReference>
<evidence type="ECO:0000256" key="2">
    <source>
        <dbReference type="ARBA" id="ARBA00022490"/>
    </source>
</evidence>
<dbReference type="SUPFAM" id="SSF52374">
    <property type="entry name" value="Nucleotidylyl transferase"/>
    <property type="match status" value="1"/>
</dbReference>
<dbReference type="InterPro" id="IPR036695">
    <property type="entry name" value="Arg-tRNA-synth_N_sf"/>
</dbReference>
<keyword evidence="3 9" id="KW-0436">Ligase</keyword>
<evidence type="ECO:0000256" key="10">
    <source>
        <dbReference type="RuleBase" id="RU363038"/>
    </source>
</evidence>
<dbReference type="SMART" id="SM00836">
    <property type="entry name" value="DALR_1"/>
    <property type="match status" value="1"/>
</dbReference>
<dbReference type="Pfam" id="PF05746">
    <property type="entry name" value="DALR_1"/>
    <property type="match status" value="1"/>
</dbReference>
<dbReference type="Pfam" id="PF03485">
    <property type="entry name" value="Arg_tRNA_synt_N"/>
    <property type="match status" value="1"/>
</dbReference>
<dbReference type="PRINTS" id="PR01038">
    <property type="entry name" value="TRNASYNTHARG"/>
</dbReference>
<dbReference type="EC" id="6.1.1.19" evidence="9"/>
<keyword evidence="6 9" id="KW-0648">Protein biosynthesis</keyword>
<dbReference type="HAMAP" id="MF_00123">
    <property type="entry name" value="Arg_tRNA_synth"/>
    <property type="match status" value="1"/>
</dbReference>
<dbReference type="PANTHER" id="PTHR11956:SF5">
    <property type="entry name" value="ARGININE--TRNA LIGASE, CYTOPLASMIC"/>
    <property type="match status" value="1"/>
</dbReference>
<dbReference type="InterPro" id="IPR005148">
    <property type="entry name" value="Arg-tRNA-synth_N"/>
</dbReference>
<keyword evidence="7 9" id="KW-0030">Aminoacyl-tRNA synthetase</keyword>
<dbReference type="InterPro" id="IPR001278">
    <property type="entry name" value="Arg-tRNA-ligase"/>
</dbReference>
<dbReference type="EMBL" id="AP025225">
    <property type="protein sequence ID" value="BDB96166.1"/>
    <property type="molecule type" value="Genomic_DNA"/>
</dbReference>
<dbReference type="InterPro" id="IPR014729">
    <property type="entry name" value="Rossmann-like_a/b/a_fold"/>
</dbReference>
<protein>
    <recommendedName>
        <fullName evidence="9">Arginine--tRNA ligase</fullName>
        <ecNumber evidence="9">6.1.1.19</ecNumber>
    </recommendedName>
    <alternativeName>
        <fullName evidence="9">Arginyl-tRNA synthetase</fullName>
        <shortName evidence="9">ArgRS</shortName>
    </alternativeName>
</protein>
<dbReference type="SUPFAM" id="SSF47323">
    <property type="entry name" value="Anticodon-binding domain of a subclass of class I aminoacyl-tRNA synthetases"/>
    <property type="match status" value="1"/>
</dbReference>
<dbReference type="InterPro" id="IPR001412">
    <property type="entry name" value="aa-tRNA-synth_I_CS"/>
</dbReference>
<comment type="caution">
    <text evidence="9">Lacks conserved residue(s) required for the propagation of feature annotation.</text>
</comment>
<reference evidence="13" key="1">
    <citation type="submission" date="2021-10" db="EMBL/GenBank/DDBJ databases">
        <title>Genome Sequence of The Candidatus Hydrogeosomobacter endosymbioticus, an Intracellular Bacterial Symbiont of the Anaerobic Ciliate GW7.</title>
        <authorList>
            <person name="Shiohama Y."/>
            <person name="Shinzato N."/>
        </authorList>
    </citation>
    <scope>NUCLEOTIDE SEQUENCE [LARGE SCALE GENOMIC DNA]</scope>
    <source>
        <strain evidence="13">200920</strain>
    </source>
</reference>
<comment type="subcellular location">
    <subcellularLocation>
        <location evidence="9">Cytoplasm</location>
    </subcellularLocation>
</comment>